<evidence type="ECO:0000313" key="2">
    <source>
        <dbReference type="EMBL" id="PLO72442.1"/>
    </source>
</evidence>
<dbReference type="GO" id="GO:0016757">
    <property type="term" value="F:glycosyltransferase activity"/>
    <property type="evidence" value="ECO:0007669"/>
    <property type="project" value="InterPro"/>
</dbReference>
<dbReference type="Proteomes" id="UP000234667">
    <property type="component" value="Unassembled WGS sequence"/>
</dbReference>
<dbReference type="SUPFAM" id="SSF53756">
    <property type="entry name" value="UDP-Glycosyltransferase/glycogen phosphorylase"/>
    <property type="match status" value="1"/>
</dbReference>
<dbReference type="Gene3D" id="3.40.50.2000">
    <property type="entry name" value="Glycogen Phosphorylase B"/>
    <property type="match status" value="2"/>
</dbReference>
<dbReference type="PANTHER" id="PTHR12526">
    <property type="entry name" value="GLYCOSYLTRANSFERASE"/>
    <property type="match status" value="1"/>
</dbReference>
<reference evidence="2 3" key="2">
    <citation type="submission" date="2018-01" db="EMBL/GenBank/DDBJ databases">
        <title>Genomic study of Klebsiella pneumoniae.</title>
        <authorList>
            <person name="Yang Y."/>
            <person name="Bicalho R."/>
        </authorList>
    </citation>
    <scope>NUCLEOTIDE SEQUENCE [LARGE SCALE GENOMIC DNA]</scope>
    <source>
        <strain evidence="2 3">A10</strain>
    </source>
</reference>
<organism evidence="2 3">
    <name type="scientific">Klebsiella michiganensis</name>
    <dbReference type="NCBI Taxonomy" id="1134687"/>
    <lineage>
        <taxon>Bacteria</taxon>
        <taxon>Pseudomonadati</taxon>
        <taxon>Pseudomonadota</taxon>
        <taxon>Gammaproteobacteria</taxon>
        <taxon>Enterobacterales</taxon>
        <taxon>Enterobacteriaceae</taxon>
        <taxon>Klebsiella/Raoultella group</taxon>
        <taxon>Klebsiella</taxon>
    </lineage>
</organism>
<gene>
    <name evidence="2" type="ORF">CWN49_07835</name>
</gene>
<dbReference type="EMBL" id="PIDR01000162">
    <property type="protein sequence ID" value="PLO72442.1"/>
    <property type="molecule type" value="Genomic_DNA"/>
</dbReference>
<comment type="caution">
    <text evidence="2">The sequence shown here is derived from an EMBL/GenBank/DDBJ whole genome shotgun (WGS) entry which is preliminary data.</text>
</comment>
<evidence type="ECO:0000313" key="3">
    <source>
        <dbReference type="Proteomes" id="UP000234667"/>
    </source>
</evidence>
<proteinExistence type="predicted"/>
<dbReference type="Pfam" id="PF00534">
    <property type="entry name" value="Glycos_transf_1"/>
    <property type="match status" value="1"/>
</dbReference>
<dbReference type="AlphaFoldDB" id="A0A2J5Q2G6"/>
<evidence type="ECO:0000259" key="1">
    <source>
        <dbReference type="Pfam" id="PF00534"/>
    </source>
</evidence>
<accession>A0A2J5Q2G6</accession>
<keyword evidence="2" id="KW-0808">Transferase</keyword>
<feature type="non-terminal residue" evidence="2">
    <location>
        <position position="1"/>
    </location>
</feature>
<feature type="domain" description="Glycosyl transferase family 1" evidence="1">
    <location>
        <begin position="232"/>
        <end position="386"/>
    </location>
</feature>
<sequence>SRAVRALKARGALPEEVPVYNLYEWLSDCFEMNAIAALAPLVGNIELRHAVNPGADVAVGKHNFLLRPQGRIIEDYIDSAGNILLRKSFDEKKGNVKLSHLEIALAGGEVKRFAQEEAFYAWMLETRLAEKGRWHFIVDKNKTWKSFVCSRPAQRMACTLSAIIHSHHQLSNGALKSSYRHILEQPELVDRLIVLTDEQWQDLQLEGFPAARMAVIPNHLDNGNIPANPQKAPSQTVIYLARYSEEKQHALLLNAFRKVLTAIPDAQLHTYGVGPLRRSLSARVAEWGLEKAIHINGFTSDIAQAHKTACCAVLCSTQEGQSLSAVEAMAYGTPLISFAIKYGPRDILQDREAGILVPCGDEEALAAALIAVISDKSLQQSMQQAALRNAQRYYGSAIAGRWAAWLQTSERQLDAGAERGNGLEKKRPRAVNVG</sequence>
<name>A0A2J5Q2G6_9ENTR</name>
<dbReference type="InterPro" id="IPR001296">
    <property type="entry name" value="Glyco_trans_1"/>
</dbReference>
<dbReference type="GO" id="GO:1901135">
    <property type="term" value="P:carbohydrate derivative metabolic process"/>
    <property type="evidence" value="ECO:0007669"/>
    <property type="project" value="UniProtKB-ARBA"/>
</dbReference>
<protein>
    <submittedName>
        <fullName evidence="2">Glycosyl transferase</fullName>
    </submittedName>
</protein>
<reference evidence="2 3" key="1">
    <citation type="submission" date="2017-11" db="EMBL/GenBank/DDBJ databases">
        <authorList>
            <person name="Han C.G."/>
        </authorList>
    </citation>
    <scope>NUCLEOTIDE SEQUENCE [LARGE SCALE GENOMIC DNA]</scope>
    <source>
        <strain evidence="2 3">A10</strain>
    </source>
</reference>